<proteinExistence type="predicted"/>
<protein>
    <recommendedName>
        <fullName evidence="3">Prolyl 4-hydroxylase alpha subunit Fe(2+) 2OG dioxygenase domain-containing protein</fullName>
    </recommendedName>
</protein>
<gene>
    <name evidence="1" type="ordered locus">COCOR_04472</name>
</gene>
<dbReference type="eggNOG" id="ENOG502ZA3D">
    <property type="taxonomic scope" value="Bacteria"/>
</dbReference>
<accession>H8MFF1</accession>
<dbReference type="AlphaFoldDB" id="H8MFF1"/>
<dbReference type="HOGENOM" id="CLU_1244151_0_0_7"/>
<evidence type="ECO:0000313" key="1">
    <source>
        <dbReference type="EMBL" id="AFE05857.1"/>
    </source>
</evidence>
<dbReference type="Proteomes" id="UP000007587">
    <property type="component" value="Chromosome"/>
</dbReference>
<evidence type="ECO:0008006" key="3">
    <source>
        <dbReference type="Google" id="ProtNLM"/>
    </source>
</evidence>
<dbReference type="KEGG" id="ccx:COCOR_04472"/>
<reference evidence="1 2" key="1">
    <citation type="journal article" date="2012" name="J. Bacteriol.">
        <title>Complete Genome Sequence of the Fruiting Myxobacterium Corallococcus coralloides DSM 2259.</title>
        <authorList>
            <person name="Huntley S."/>
            <person name="Zhang Y."/>
            <person name="Treuner-Lange A."/>
            <person name="Kneip S."/>
            <person name="Sensen C.W."/>
            <person name="Sogaard-Andersen L."/>
        </authorList>
    </citation>
    <scope>NUCLEOTIDE SEQUENCE [LARGE SCALE GENOMIC DNA]</scope>
    <source>
        <strain evidence="2">ATCC 25202 / DSM 2259 / NBRC 100086 / M2</strain>
    </source>
</reference>
<keyword evidence="2" id="KW-1185">Reference proteome</keyword>
<organism evidence="1 2">
    <name type="scientific">Corallococcus coralloides (strain ATCC 25202 / DSM 2259 / NBRC 100086 / M2)</name>
    <name type="common">Myxococcus coralloides</name>
    <dbReference type="NCBI Taxonomy" id="1144275"/>
    <lineage>
        <taxon>Bacteria</taxon>
        <taxon>Pseudomonadati</taxon>
        <taxon>Myxococcota</taxon>
        <taxon>Myxococcia</taxon>
        <taxon>Myxococcales</taxon>
        <taxon>Cystobacterineae</taxon>
        <taxon>Myxococcaceae</taxon>
        <taxon>Corallococcus</taxon>
    </lineage>
</organism>
<dbReference type="STRING" id="1144275.COCOR_04472"/>
<evidence type="ECO:0000313" key="2">
    <source>
        <dbReference type="Proteomes" id="UP000007587"/>
    </source>
</evidence>
<name>H8MFF1_CORCM</name>
<dbReference type="EMBL" id="CP003389">
    <property type="protein sequence ID" value="AFE05857.1"/>
    <property type="molecule type" value="Genomic_DNA"/>
</dbReference>
<reference evidence="2" key="2">
    <citation type="submission" date="2012-03" db="EMBL/GenBank/DDBJ databases">
        <title>Genome sequence of the fruiting myxobacterium Corallococcus coralloides DSM 2259.</title>
        <authorList>
            <person name="Huntley S."/>
            <person name="Zhang Y."/>
            <person name="Treuner-Lange A."/>
            <person name="Sensen C.W."/>
            <person name="Sogaard-Andersen L."/>
        </authorList>
    </citation>
    <scope>NUCLEOTIDE SEQUENCE [LARGE SCALE GENOMIC DNA]</scope>
    <source>
        <strain evidence="2">ATCC 25202 / DSM 2259 / NBRC 100086 / M2</strain>
    </source>
</reference>
<dbReference type="InParanoid" id="H8MFF1"/>
<sequence>MTVPEYVTHRDALPRAELEALGDALLGSRFIARSPLMGTFRASRGFAFIFTREGRATLEARFPFLSVYLRRILDDDSARGLLPWTQRWFGGRDTRPQPNAFYLNLLLLDAGTPVGRHIDATLQEPSGVPDATPEHVSVLYLRVPKGARGGALRLLRNNQLQGEVRPKPGLLVHFRGNLQHEVQPFTGGPEGALRASLVCEQYAFADDVLPRLPVFRIQSKAGFSAYLEAQRERDGAAPSVGTLEE</sequence>
<dbReference type="Gene3D" id="2.60.120.620">
    <property type="entry name" value="q2cbj1_9rhob like domain"/>
    <property type="match status" value="1"/>
</dbReference>